<evidence type="ECO:0000259" key="2">
    <source>
        <dbReference type="Pfam" id="PF07331"/>
    </source>
</evidence>
<feature type="transmembrane region" description="Helical" evidence="1">
    <location>
        <begin position="66"/>
        <end position="99"/>
    </location>
</feature>
<accession>A0A1D9E0L7</accession>
<evidence type="ECO:0000256" key="1">
    <source>
        <dbReference type="SAM" id="Phobius"/>
    </source>
</evidence>
<feature type="transmembrane region" description="Helical" evidence="1">
    <location>
        <begin position="105"/>
        <end position="124"/>
    </location>
</feature>
<keyword evidence="4" id="KW-1185">Reference proteome</keyword>
<feature type="transmembrane region" description="Helical" evidence="1">
    <location>
        <begin position="20"/>
        <end position="41"/>
    </location>
</feature>
<dbReference type="AlphaFoldDB" id="A0A1D9E0L7"/>
<evidence type="ECO:0000313" key="3">
    <source>
        <dbReference type="EMBL" id="AOY56607.1"/>
    </source>
</evidence>
<proteinExistence type="predicted"/>
<name>A0A1D9E0L7_9MICO</name>
<reference evidence="3 4" key="1">
    <citation type="journal article" date="2016" name="Biochim. Biophys. Acta">
        <title>Photochemical characterization of actinorhodopsin and its functional existence in the natural host.</title>
        <authorList>
            <person name="Nakamura S."/>
            <person name="Kikukawa T."/>
            <person name="Tamogami J."/>
            <person name="Kamiya M."/>
            <person name="Aizawa T."/>
            <person name="Hahn M.W."/>
            <person name="Ihara K."/>
            <person name="Kamo N."/>
            <person name="Demura M."/>
        </authorList>
    </citation>
    <scope>NUCLEOTIDE SEQUENCE [LARGE SCALE GENOMIC DNA]</scope>
    <source>
        <strain evidence="3 4">MWH-Dar1</strain>
    </source>
</reference>
<sequence>MWDASQLPELALADFVGTRMFPSIIGWLLIVFAGIQVLLVLRGDRGEPEGIEGGVADQKLHLKKFLLVAGGLLFFALFVSILGFIVSATVLFSMVVFALNPKKSKLWLVVPIALAVSLVIYFGFTEGLQISLPWGFDFDFSNEVVVEEEW</sequence>
<keyword evidence="1" id="KW-1133">Transmembrane helix</keyword>
<dbReference type="EMBL" id="CP015208">
    <property type="protein sequence ID" value="AOY56607.1"/>
    <property type="molecule type" value="Genomic_DNA"/>
</dbReference>
<feature type="domain" description="DUF1468" evidence="2">
    <location>
        <begin position="2"/>
        <end position="133"/>
    </location>
</feature>
<dbReference type="STRING" id="535712.A4Z71_06630"/>
<dbReference type="KEGG" id="rpla:A4Z71_06630"/>
<organism evidence="3 4">
    <name type="scientific">Candidatus Rhodoluna planktonica</name>
    <dbReference type="NCBI Taxonomy" id="535712"/>
    <lineage>
        <taxon>Bacteria</taxon>
        <taxon>Bacillati</taxon>
        <taxon>Actinomycetota</taxon>
        <taxon>Actinomycetes</taxon>
        <taxon>Micrococcales</taxon>
        <taxon>Microbacteriaceae</taxon>
        <taxon>Luna cluster</taxon>
        <taxon>Luna-1 subcluster</taxon>
        <taxon>Rhodoluna</taxon>
    </lineage>
</organism>
<keyword evidence="1" id="KW-0812">Transmembrane</keyword>
<protein>
    <recommendedName>
        <fullName evidence="2">DUF1468 domain-containing protein</fullName>
    </recommendedName>
</protein>
<keyword evidence="1" id="KW-0472">Membrane</keyword>
<dbReference type="InterPro" id="IPR009936">
    <property type="entry name" value="DUF1468"/>
</dbReference>
<dbReference type="Pfam" id="PF07331">
    <property type="entry name" value="TctB"/>
    <property type="match status" value="1"/>
</dbReference>
<dbReference type="Proteomes" id="UP000243784">
    <property type="component" value="Chromosome"/>
</dbReference>
<evidence type="ECO:0000313" key="4">
    <source>
        <dbReference type="Proteomes" id="UP000243784"/>
    </source>
</evidence>
<gene>
    <name evidence="3" type="ORF">A4Z71_06630</name>
</gene>
<dbReference type="OrthoDB" id="5119225at2"/>